<evidence type="ECO:0000259" key="7">
    <source>
        <dbReference type="Pfam" id="PF14285"/>
    </source>
</evidence>
<dbReference type="InterPro" id="IPR013324">
    <property type="entry name" value="RNA_pol_sigma_r3/r4-like"/>
</dbReference>
<evidence type="ECO:0000259" key="5">
    <source>
        <dbReference type="Pfam" id="PF04542"/>
    </source>
</evidence>
<evidence type="ECO:0000256" key="3">
    <source>
        <dbReference type="ARBA" id="ARBA00023082"/>
    </source>
</evidence>
<feature type="domain" description="RNA polymerase sigma factor 70 region 4 type 2" evidence="6">
    <location>
        <begin position="138"/>
        <end position="168"/>
    </location>
</feature>
<dbReference type="Proteomes" id="UP000009229">
    <property type="component" value="Chromosome"/>
</dbReference>
<proteinExistence type="inferred from homology"/>
<name>A0AAU8PDT8_DESK7</name>
<dbReference type="PANTHER" id="PTHR43133:SF60">
    <property type="entry name" value="RNA POLYMERASE SIGMA FACTOR SIGV"/>
    <property type="match status" value="1"/>
</dbReference>
<dbReference type="InterPro" id="IPR014284">
    <property type="entry name" value="RNA_pol_sigma-70_dom"/>
</dbReference>
<dbReference type="Gene3D" id="1.10.1740.10">
    <property type="match status" value="1"/>
</dbReference>
<dbReference type="InterPro" id="IPR013325">
    <property type="entry name" value="RNA_pol_sigma_r2"/>
</dbReference>
<dbReference type="GO" id="GO:0016987">
    <property type="term" value="F:sigma factor activity"/>
    <property type="evidence" value="ECO:0007669"/>
    <property type="project" value="UniProtKB-KW"/>
</dbReference>
<dbReference type="InterPro" id="IPR025377">
    <property type="entry name" value="DUF4367"/>
</dbReference>
<dbReference type="InterPro" id="IPR039425">
    <property type="entry name" value="RNA_pol_sigma-70-like"/>
</dbReference>
<organism evidence="8 9">
    <name type="scientific">Desulfofundulus kuznetsovii (strain DSM 6115 / VKM B-1805 / 17)</name>
    <name type="common">Desulfotomaculum kuznetsovii</name>
    <dbReference type="NCBI Taxonomy" id="760568"/>
    <lineage>
        <taxon>Bacteria</taxon>
        <taxon>Bacillati</taxon>
        <taxon>Bacillota</taxon>
        <taxon>Clostridia</taxon>
        <taxon>Eubacteriales</taxon>
        <taxon>Peptococcaceae</taxon>
        <taxon>Desulfofundulus</taxon>
    </lineage>
</organism>
<evidence type="ECO:0000313" key="8">
    <source>
        <dbReference type="EMBL" id="AEG16248.1"/>
    </source>
</evidence>
<dbReference type="NCBIfam" id="TIGR02937">
    <property type="entry name" value="sigma70-ECF"/>
    <property type="match status" value="1"/>
</dbReference>
<accession>A0AAU8PDT8</accession>
<dbReference type="Pfam" id="PF04542">
    <property type="entry name" value="Sigma70_r2"/>
    <property type="match status" value="1"/>
</dbReference>
<keyword evidence="2" id="KW-0805">Transcription regulation</keyword>
<evidence type="ECO:0000256" key="2">
    <source>
        <dbReference type="ARBA" id="ARBA00023015"/>
    </source>
</evidence>
<keyword evidence="9" id="KW-1185">Reference proteome</keyword>
<evidence type="ECO:0000256" key="1">
    <source>
        <dbReference type="ARBA" id="ARBA00010641"/>
    </source>
</evidence>
<dbReference type="KEGG" id="dku:Desku_2734"/>
<dbReference type="Gene3D" id="1.10.10.10">
    <property type="entry name" value="Winged helix-like DNA-binding domain superfamily/Winged helix DNA-binding domain"/>
    <property type="match status" value="1"/>
</dbReference>
<keyword evidence="4" id="KW-0804">Transcription</keyword>
<dbReference type="GO" id="GO:0006352">
    <property type="term" value="P:DNA-templated transcription initiation"/>
    <property type="evidence" value="ECO:0007669"/>
    <property type="project" value="InterPro"/>
</dbReference>
<dbReference type="AlphaFoldDB" id="A0AAU8PDT8"/>
<dbReference type="RefSeq" id="WP_013823759.1">
    <property type="nucleotide sequence ID" value="NC_015573.1"/>
</dbReference>
<keyword evidence="3" id="KW-0731">Sigma factor</keyword>
<dbReference type="InterPro" id="IPR036388">
    <property type="entry name" value="WH-like_DNA-bd_sf"/>
</dbReference>
<feature type="domain" description="RNA polymerase sigma-70 region 2" evidence="5">
    <location>
        <begin position="43"/>
        <end position="108"/>
    </location>
</feature>
<dbReference type="InterPro" id="IPR007627">
    <property type="entry name" value="RNA_pol_sigma70_r2"/>
</dbReference>
<dbReference type="SUPFAM" id="SSF88946">
    <property type="entry name" value="Sigma2 domain of RNA polymerase sigma factors"/>
    <property type="match status" value="1"/>
</dbReference>
<reference evidence="9" key="1">
    <citation type="submission" date="2011-05" db="EMBL/GenBank/DDBJ databases">
        <title>Complete sequence of Desulfotomaculum kuznetsovii DSM 6115.</title>
        <authorList>
            <person name="Lucas S."/>
            <person name="Han J."/>
            <person name="Lapidus A."/>
            <person name="Cheng J.-F."/>
            <person name="Goodwin L."/>
            <person name="Pitluck S."/>
            <person name="Peters L."/>
            <person name="Mikhailova N."/>
            <person name="Lu M."/>
            <person name="Saunders E."/>
            <person name="Han C."/>
            <person name="Tapia R."/>
            <person name="Land M."/>
            <person name="Hauser L."/>
            <person name="Kyrpides N."/>
            <person name="Ivanova N."/>
            <person name="Pagani I."/>
            <person name="Nazina T."/>
            <person name="Ivanova A."/>
            <person name="Parshina S."/>
            <person name="Kuever J."/>
            <person name="Muyzer G."/>
            <person name="Plugge C."/>
            <person name="Stams A."/>
            <person name="Woyke T."/>
        </authorList>
    </citation>
    <scope>NUCLEOTIDE SEQUENCE [LARGE SCALE GENOMIC DNA]</scope>
    <source>
        <strain evidence="9">DSM 6115 / VKM B-1805 / 17</strain>
    </source>
</reference>
<dbReference type="PANTHER" id="PTHR43133">
    <property type="entry name" value="RNA POLYMERASE ECF-TYPE SIGMA FACTO"/>
    <property type="match status" value="1"/>
</dbReference>
<dbReference type="EMBL" id="CP002770">
    <property type="protein sequence ID" value="AEG16248.1"/>
    <property type="molecule type" value="Genomic_DNA"/>
</dbReference>
<feature type="domain" description="DUF4367" evidence="7">
    <location>
        <begin position="286"/>
        <end position="345"/>
    </location>
</feature>
<dbReference type="SUPFAM" id="SSF88659">
    <property type="entry name" value="Sigma3 and sigma4 domains of RNA polymerase sigma factors"/>
    <property type="match status" value="1"/>
</dbReference>
<comment type="similarity">
    <text evidence="1">Belongs to the sigma-70 factor family. ECF subfamily.</text>
</comment>
<dbReference type="Pfam" id="PF14285">
    <property type="entry name" value="DUF4367"/>
    <property type="match status" value="1"/>
</dbReference>
<dbReference type="GO" id="GO:0003677">
    <property type="term" value="F:DNA binding"/>
    <property type="evidence" value="ECO:0007669"/>
    <property type="project" value="InterPro"/>
</dbReference>
<evidence type="ECO:0000313" key="9">
    <source>
        <dbReference type="Proteomes" id="UP000009229"/>
    </source>
</evidence>
<evidence type="ECO:0000259" key="6">
    <source>
        <dbReference type="Pfam" id="PF08281"/>
    </source>
</evidence>
<evidence type="ECO:0000256" key="4">
    <source>
        <dbReference type="ARBA" id="ARBA00023163"/>
    </source>
</evidence>
<dbReference type="Pfam" id="PF08281">
    <property type="entry name" value="Sigma70_r4_2"/>
    <property type="match status" value="1"/>
</dbReference>
<gene>
    <name evidence="8" type="ordered locus">Desku_2734</name>
</gene>
<sequence>MSQKRNPRCYIGEGARKGGAPIANLETVTNEEVPWERQFCQIYDTHYHQILRQVNCLLGDRALAEDVAQEVFLKFYSCPPSQLDNPGGWLSRVAANLAYNFLRSEKRRRLREARVEPGQETFRECPEEKVFRRQEAALVREVLEQLPPRDRTCLILRFTGYSYEDIAARNIELQPGGRVSFTLDVQKANSLIKALGGTALLPRELNGQTFTLIMSDSLSVNYRANEQSPQNYHYLNIIRTRSPEIKAPAGVDINGLRQALLSLPAIPEPVRRQLAAIEDWQGTLVIPDSDRRVKKVSINGTPGIYVSRNYSREQSGFILWQKDGILTIVDGNLSFKELQKVAASLR</sequence>
<dbReference type="InterPro" id="IPR013249">
    <property type="entry name" value="RNA_pol_sigma70_r4_t2"/>
</dbReference>
<protein>
    <submittedName>
        <fullName evidence="8">RNA polymerase, sigma-24 subunit, ECF subfamily</fullName>
    </submittedName>
</protein>